<proteinExistence type="predicted"/>
<reference evidence="2 3" key="1">
    <citation type="journal article" date="2018" name="Environ. Microbiol.">
        <title>Novel energy conservation strategies and behaviour of Pelotomaculum schinkii driving syntrophic propionate catabolism.</title>
        <authorList>
            <person name="Hidalgo-Ahumada C.A.P."/>
            <person name="Nobu M.K."/>
            <person name="Narihiro T."/>
            <person name="Tamaki H."/>
            <person name="Liu W.T."/>
            <person name="Kamagata Y."/>
            <person name="Stams A.J.M."/>
            <person name="Imachi H."/>
            <person name="Sousa D.Z."/>
        </authorList>
    </citation>
    <scope>NUCLEOTIDE SEQUENCE [LARGE SCALE GENOMIC DNA]</scope>
    <source>
        <strain evidence="2 3">HH</strain>
    </source>
</reference>
<keyword evidence="3" id="KW-1185">Reference proteome</keyword>
<dbReference type="GO" id="GO:0003677">
    <property type="term" value="F:DNA binding"/>
    <property type="evidence" value="ECO:0007669"/>
    <property type="project" value="InterPro"/>
</dbReference>
<dbReference type="RefSeq" id="WP_134217414.1">
    <property type="nucleotide sequence ID" value="NZ_QFGA01000001.1"/>
</dbReference>
<dbReference type="NCBIfam" id="TIGR01764">
    <property type="entry name" value="excise"/>
    <property type="match status" value="1"/>
</dbReference>
<dbReference type="AlphaFoldDB" id="A0A4Y7RIT1"/>
<evidence type="ECO:0000313" key="2">
    <source>
        <dbReference type="EMBL" id="TEB08612.1"/>
    </source>
</evidence>
<sequence length="69" mass="7824">MFKTPKSNLHMSVPEVAEILGIGVSRAYQYAKDGLFPVFKLGKRIRVPKKQFYEWYEKQITGGETSATG</sequence>
<dbReference type="SUPFAM" id="SSF46955">
    <property type="entry name" value="Putative DNA-binding domain"/>
    <property type="match status" value="1"/>
</dbReference>
<evidence type="ECO:0000313" key="3">
    <source>
        <dbReference type="Proteomes" id="UP000298324"/>
    </source>
</evidence>
<dbReference type="Proteomes" id="UP000298324">
    <property type="component" value="Unassembled WGS sequence"/>
</dbReference>
<accession>A0A4Y7RIT1</accession>
<comment type="caution">
    <text evidence="2">The sequence shown here is derived from an EMBL/GenBank/DDBJ whole genome shotgun (WGS) entry which is preliminary data.</text>
</comment>
<gene>
    <name evidence="2" type="ORF">Psch_02178</name>
</gene>
<dbReference type="InterPro" id="IPR009061">
    <property type="entry name" value="DNA-bd_dom_put_sf"/>
</dbReference>
<dbReference type="Pfam" id="PF12728">
    <property type="entry name" value="HTH_17"/>
    <property type="match status" value="1"/>
</dbReference>
<name>A0A4Y7RIT1_9FIRM</name>
<feature type="domain" description="Helix-turn-helix" evidence="1">
    <location>
        <begin position="11"/>
        <end position="59"/>
    </location>
</feature>
<dbReference type="InterPro" id="IPR010093">
    <property type="entry name" value="SinI_DNA-bd"/>
</dbReference>
<dbReference type="InterPro" id="IPR041657">
    <property type="entry name" value="HTH_17"/>
</dbReference>
<dbReference type="EMBL" id="QFGA01000001">
    <property type="protein sequence ID" value="TEB08612.1"/>
    <property type="molecule type" value="Genomic_DNA"/>
</dbReference>
<organism evidence="2 3">
    <name type="scientific">Pelotomaculum schinkii</name>
    <dbReference type="NCBI Taxonomy" id="78350"/>
    <lineage>
        <taxon>Bacteria</taxon>
        <taxon>Bacillati</taxon>
        <taxon>Bacillota</taxon>
        <taxon>Clostridia</taxon>
        <taxon>Eubacteriales</taxon>
        <taxon>Desulfotomaculaceae</taxon>
        <taxon>Pelotomaculum</taxon>
    </lineage>
</organism>
<evidence type="ECO:0000259" key="1">
    <source>
        <dbReference type="Pfam" id="PF12728"/>
    </source>
</evidence>
<protein>
    <submittedName>
        <fullName evidence="2">Helix-turn-helix domain protein</fullName>
    </submittedName>
</protein>